<organism evidence="1 2">
    <name type="scientific">Persea americana</name>
    <name type="common">Avocado</name>
    <dbReference type="NCBI Taxonomy" id="3435"/>
    <lineage>
        <taxon>Eukaryota</taxon>
        <taxon>Viridiplantae</taxon>
        <taxon>Streptophyta</taxon>
        <taxon>Embryophyta</taxon>
        <taxon>Tracheophyta</taxon>
        <taxon>Spermatophyta</taxon>
        <taxon>Magnoliopsida</taxon>
        <taxon>Magnoliidae</taxon>
        <taxon>Laurales</taxon>
        <taxon>Lauraceae</taxon>
        <taxon>Persea</taxon>
    </lineage>
</organism>
<evidence type="ECO:0000313" key="1">
    <source>
        <dbReference type="EMBL" id="KAJ8619695.1"/>
    </source>
</evidence>
<dbReference type="EMBL" id="CM056817">
    <property type="protein sequence ID" value="KAJ8619695.1"/>
    <property type="molecule type" value="Genomic_DNA"/>
</dbReference>
<accession>A0ACC2KEX2</accession>
<keyword evidence="2" id="KW-1185">Reference proteome</keyword>
<dbReference type="Proteomes" id="UP001234297">
    <property type="component" value="Chromosome 9"/>
</dbReference>
<protein>
    <submittedName>
        <fullName evidence="1">Uncharacterized protein</fullName>
    </submittedName>
</protein>
<reference evidence="1 2" key="1">
    <citation type="journal article" date="2022" name="Hortic Res">
        <title>A haplotype resolved chromosomal level avocado genome allows analysis of novel avocado genes.</title>
        <authorList>
            <person name="Nath O."/>
            <person name="Fletcher S.J."/>
            <person name="Hayward A."/>
            <person name="Shaw L.M."/>
            <person name="Masouleh A.K."/>
            <person name="Furtado A."/>
            <person name="Henry R.J."/>
            <person name="Mitter N."/>
        </authorList>
    </citation>
    <scope>NUCLEOTIDE SEQUENCE [LARGE SCALE GENOMIC DNA]</scope>
    <source>
        <strain evidence="2">cv. Hass</strain>
    </source>
</reference>
<gene>
    <name evidence="1" type="ORF">MRB53_028224</name>
</gene>
<name>A0ACC2KEX2_PERAE</name>
<proteinExistence type="predicted"/>
<evidence type="ECO:0000313" key="2">
    <source>
        <dbReference type="Proteomes" id="UP001234297"/>
    </source>
</evidence>
<comment type="caution">
    <text evidence="1">The sequence shown here is derived from an EMBL/GenBank/DDBJ whole genome shotgun (WGS) entry which is preliminary data.</text>
</comment>
<sequence length="99" mass="11001">MDGMEATSKTLNLRPPTILQTETTTPLRKATQIARRFVVAVKPLPCDLARDNVPVAAETEEEKESDLDWVFSGGARIAIAGIPASARRRRKGGRRRCRR</sequence>